<feature type="binding site" evidence="7">
    <location>
        <position position="292"/>
    </location>
    <ligand>
        <name>carbamoyl phosphate</name>
        <dbReference type="ChEBI" id="CHEBI:58228"/>
    </ligand>
</feature>
<feature type="binding site" evidence="7">
    <location>
        <begin position="128"/>
        <end position="131"/>
    </location>
    <ligand>
        <name>carbamoyl phosphate</name>
        <dbReference type="ChEBI" id="CHEBI:58228"/>
    </ligand>
</feature>
<comment type="subcellular location">
    <subcellularLocation>
        <location evidence="7">Cytoplasm</location>
    </subcellularLocation>
</comment>
<dbReference type="FunFam" id="3.40.50.1370:FF:000008">
    <property type="entry name" value="Ornithine carbamoyltransferase"/>
    <property type="match status" value="1"/>
</dbReference>
<dbReference type="GO" id="GO:0004585">
    <property type="term" value="F:ornithine carbamoyltransferase activity"/>
    <property type="evidence" value="ECO:0007669"/>
    <property type="project" value="UniProtKB-UniRule"/>
</dbReference>
<dbReference type="Pfam" id="PF02729">
    <property type="entry name" value="OTCace_N"/>
    <property type="match status" value="1"/>
</dbReference>
<dbReference type="GO" id="GO:0042450">
    <property type="term" value="P:L-arginine biosynthetic process via ornithine"/>
    <property type="evidence" value="ECO:0007669"/>
    <property type="project" value="UniProtKB-UniRule"/>
</dbReference>
<comment type="similarity">
    <text evidence="2 7">Belongs to the aspartate/ornithine carbamoyltransferase superfamily. OTCase family.</text>
</comment>
<feature type="domain" description="Aspartate/ornithine carbamoyltransferase carbamoyl-P binding" evidence="10">
    <location>
        <begin position="3"/>
        <end position="141"/>
    </location>
</feature>
<dbReference type="PRINTS" id="PR00102">
    <property type="entry name" value="OTCASE"/>
</dbReference>
<sequence length="357" mass="38556">MTRHFLVDDDLTPAEQAEVLELAEQMKADPYGYDTFAGPQSVAVLFDKPSTRTRVSFEAGVAELKGHPMIIDAQASQLGRGESIADTARVLDRQVAAIVWRTGDQSRIQEMADHSSVPVINALTDQFHPCQLLADLLTIKERFGDLAGRTLTYYGDGANNMAASYLLACATAGMHVRIAAPSSLQPDPEVVARAERIAEAQGATILVTDHAEAAAIGADVVVTDTWVSMGQEEGAEERLADLAPYQIDAATLVMAKRNAIVLHCLPAYRGKEITADVLDGPQSAIWDEAENRRHAQKAILHWLVAASRSDETEESDGVGPSDETEKPDDAEALDETEKSDETEGTEESEDVRSGDVD</sequence>
<dbReference type="AlphaFoldDB" id="A0A9D1GYS0"/>
<feature type="compositionally biased region" description="Basic and acidic residues" evidence="8">
    <location>
        <begin position="323"/>
        <end position="341"/>
    </location>
</feature>
<feature type="binding site" evidence="7">
    <location>
        <position position="224"/>
    </location>
    <ligand>
        <name>L-ornithine</name>
        <dbReference type="ChEBI" id="CHEBI:46911"/>
    </ligand>
</feature>
<dbReference type="GO" id="GO:0016597">
    <property type="term" value="F:amino acid binding"/>
    <property type="evidence" value="ECO:0007669"/>
    <property type="project" value="InterPro"/>
</dbReference>
<dbReference type="Pfam" id="PF00185">
    <property type="entry name" value="OTCace"/>
    <property type="match status" value="1"/>
</dbReference>
<reference evidence="11" key="2">
    <citation type="journal article" date="2021" name="PeerJ">
        <title>Extensive microbial diversity within the chicken gut microbiome revealed by metagenomics and culture.</title>
        <authorList>
            <person name="Gilroy R."/>
            <person name="Ravi A."/>
            <person name="Getino M."/>
            <person name="Pursley I."/>
            <person name="Horton D.L."/>
            <person name="Alikhan N.F."/>
            <person name="Baker D."/>
            <person name="Gharbi K."/>
            <person name="Hall N."/>
            <person name="Watson M."/>
            <person name="Adriaenssens E.M."/>
            <person name="Foster-Nyarko E."/>
            <person name="Jarju S."/>
            <person name="Secka A."/>
            <person name="Antonio M."/>
            <person name="Oren A."/>
            <person name="Chaudhuri R.R."/>
            <person name="La Ragione R."/>
            <person name="Hildebrand F."/>
            <person name="Pallen M.J."/>
        </authorList>
    </citation>
    <scope>NUCLEOTIDE SEQUENCE</scope>
    <source>
        <strain evidence="11">ChiGjej1B1-24693</strain>
    </source>
</reference>
<evidence type="ECO:0000256" key="4">
    <source>
        <dbReference type="ARBA" id="ARBA00016634"/>
    </source>
</evidence>
<dbReference type="SUPFAM" id="SSF53671">
    <property type="entry name" value="Aspartate/ornithine carbamoyltransferase"/>
    <property type="match status" value="1"/>
</dbReference>
<dbReference type="GO" id="GO:0019240">
    <property type="term" value="P:citrulline biosynthetic process"/>
    <property type="evidence" value="ECO:0007669"/>
    <property type="project" value="TreeGrafter"/>
</dbReference>
<dbReference type="InterPro" id="IPR036901">
    <property type="entry name" value="Asp/Orn_carbamoylTrfase_sf"/>
</dbReference>
<dbReference type="PROSITE" id="PS00097">
    <property type="entry name" value="CARBAMOYLTRANSFERASE"/>
    <property type="match status" value="1"/>
</dbReference>
<dbReference type="HAMAP" id="MF_01109">
    <property type="entry name" value="OTCase"/>
    <property type="match status" value="1"/>
</dbReference>
<keyword evidence="7" id="KW-0963">Cytoplasm</keyword>
<dbReference type="PANTHER" id="PTHR45753">
    <property type="entry name" value="ORNITHINE CARBAMOYLTRANSFERASE, MITOCHONDRIAL"/>
    <property type="match status" value="1"/>
</dbReference>
<feature type="domain" description="Aspartate/ornithine carbamoyltransferase Asp/Orn-binding" evidence="9">
    <location>
        <begin position="148"/>
        <end position="303"/>
    </location>
</feature>
<evidence type="ECO:0000256" key="5">
    <source>
        <dbReference type="ARBA" id="ARBA00022679"/>
    </source>
</evidence>
<feature type="region of interest" description="Disordered" evidence="8">
    <location>
        <begin position="306"/>
        <end position="357"/>
    </location>
</feature>
<comment type="pathway">
    <text evidence="1">Amino-acid biosynthesis; L-arginine biosynthesis; L-arginine from L-ornithine and carbamoyl phosphate: step 1/3.</text>
</comment>
<evidence type="ECO:0000256" key="6">
    <source>
        <dbReference type="ARBA" id="ARBA00048772"/>
    </source>
</evidence>
<keyword evidence="5 7" id="KW-0808">Transferase</keyword>
<feature type="binding site" evidence="7">
    <location>
        <begin position="50"/>
        <end position="53"/>
    </location>
    <ligand>
        <name>carbamoyl phosphate</name>
        <dbReference type="ChEBI" id="CHEBI:58228"/>
    </ligand>
</feature>
<dbReference type="NCBIfam" id="TIGR00658">
    <property type="entry name" value="orni_carb_tr"/>
    <property type="match status" value="1"/>
</dbReference>
<evidence type="ECO:0000256" key="3">
    <source>
        <dbReference type="ARBA" id="ARBA00013007"/>
    </source>
</evidence>
<proteinExistence type="inferred from homology"/>
<feature type="binding site" evidence="7">
    <location>
        <position position="77"/>
    </location>
    <ligand>
        <name>carbamoyl phosphate</name>
        <dbReference type="ChEBI" id="CHEBI:58228"/>
    </ligand>
</feature>
<feature type="binding site" evidence="7">
    <location>
        <position position="101"/>
    </location>
    <ligand>
        <name>carbamoyl phosphate</name>
        <dbReference type="ChEBI" id="CHEBI:58228"/>
    </ligand>
</feature>
<gene>
    <name evidence="11" type="primary">argF</name>
    <name evidence="11" type="ORF">IAA98_11920</name>
</gene>
<dbReference type="EMBL" id="DVLP01000351">
    <property type="protein sequence ID" value="HIT76283.1"/>
    <property type="molecule type" value="Genomic_DNA"/>
</dbReference>
<feature type="binding site" evidence="7">
    <location>
        <position position="160"/>
    </location>
    <ligand>
        <name>L-ornithine</name>
        <dbReference type="ChEBI" id="CHEBI:46911"/>
    </ligand>
</feature>
<dbReference type="NCBIfam" id="NF001986">
    <property type="entry name" value="PRK00779.1"/>
    <property type="match status" value="1"/>
</dbReference>
<evidence type="ECO:0000256" key="2">
    <source>
        <dbReference type="ARBA" id="ARBA00007805"/>
    </source>
</evidence>
<dbReference type="GO" id="GO:0005737">
    <property type="term" value="C:cytoplasm"/>
    <property type="evidence" value="ECO:0007669"/>
    <property type="project" value="UniProtKB-SubCell"/>
</dbReference>
<evidence type="ECO:0000313" key="12">
    <source>
        <dbReference type="Proteomes" id="UP000886842"/>
    </source>
</evidence>
<dbReference type="InterPro" id="IPR006132">
    <property type="entry name" value="Asp/Orn_carbamoyltranf_P-bd"/>
</dbReference>
<evidence type="ECO:0000259" key="10">
    <source>
        <dbReference type="Pfam" id="PF02729"/>
    </source>
</evidence>
<feature type="binding site" evidence="7">
    <location>
        <begin position="264"/>
        <end position="265"/>
    </location>
    <ligand>
        <name>carbamoyl phosphate</name>
        <dbReference type="ChEBI" id="CHEBI:58228"/>
    </ligand>
</feature>
<dbReference type="InterPro" id="IPR006131">
    <property type="entry name" value="Asp_carbamoyltransf_Asp/Orn-bd"/>
</dbReference>
<dbReference type="EC" id="2.1.3.3" evidence="3 7"/>
<dbReference type="Gene3D" id="3.40.50.1370">
    <property type="entry name" value="Aspartate/ornithine carbamoyltransferase"/>
    <property type="match status" value="2"/>
</dbReference>
<reference evidence="11" key="1">
    <citation type="submission" date="2020-10" db="EMBL/GenBank/DDBJ databases">
        <authorList>
            <person name="Gilroy R."/>
        </authorList>
    </citation>
    <scope>NUCLEOTIDE SEQUENCE</scope>
    <source>
        <strain evidence="11">ChiGjej1B1-24693</strain>
    </source>
</reference>
<dbReference type="InterPro" id="IPR002292">
    <property type="entry name" value="Orn/put_carbamltrans"/>
</dbReference>
<accession>A0A9D1GYS0</accession>
<evidence type="ECO:0000313" key="11">
    <source>
        <dbReference type="EMBL" id="HIT76283.1"/>
    </source>
</evidence>
<evidence type="ECO:0000256" key="1">
    <source>
        <dbReference type="ARBA" id="ARBA00004975"/>
    </source>
</evidence>
<name>A0A9D1GYS0_9ACTN</name>
<dbReference type="PRINTS" id="PR00100">
    <property type="entry name" value="AOTCASE"/>
</dbReference>
<evidence type="ECO:0000259" key="9">
    <source>
        <dbReference type="Pfam" id="PF00185"/>
    </source>
</evidence>
<organism evidence="11 12">
    <name type="scientific">Candidatus Avipropionibacterium avicola</name>
    <dbReference type="NCBI Taxonomy" id="2840701"/>
    <lineage>
        <taxon>Bacteria</taxon>
        <taxon>Bacillati</taxon>
        <taxon>Actinomycetota</taxon>
        <taxon>Actinomycetes</taxon>
        <taxon>Propionibacteriales</taxon>
        <taxon>Propionibacteriaceae</taxon>
        <taxon>Propionibacteriaceae incertae sedis</taxon>
        <taxon>Candidatus Avipropionibacterium</taxon>
    </lineage>
</organism>
<evidence type="ECO:0000256" key="8">
    <source>
        <dbReference type="SAM" id="MobiDB-lite"/>
    </source>
</evidence>
<dbReference type="Proteomes" id="UP000886842">
    <property type="component" value="Unassembled WGS sequence"/>
</dbReference>
<evidence type="ECO:0000256" key="7">
    <source>
        <dbReference type="HAMAP-Rule" id="MF_01109"/>
    </source>
</evidence>
<comment type="caution">
    <text evidence="11">The sequence shown here is derived from an EMBL/GenBank/DDBJ whole genome shotgun (WGS) entry which is preliminary data.</text>
</comment>
<comment type="catalytic activity">
    <reaction evidence="6 7">
        <text>carbamoyl phosphate + L-ornithine = L-citrulline + phosphate + H(+)</text>
        <dbReference type="Rhea" id="RHEA:19513"/>
        <dbReference type="ChEBI" id="CHEBI:15378"/>
        <dbReference type="ChEBI" id="CHEBI:43474"/>
        <dbReference type="ChEBI" id="CHEBI:46911"/>
        <dbReference type="ChEBI" id="CHEBI:57743"/>
        <dbReference type="ChEBI" id="CHEBI:58228"/>
        <dbReference type="EC" id="2.1.3.3"/>
    </reaction>
</comment>
<dbReference type="PANTHER" id="PTHR45753:SF3">
    <property type="entry name" value="ORNITHINE TRANSCARBAMYLASE, MITOCHONDRIAL"/>
    <property type="match status" value="1"/>
</dbReference>
<dbReference type="InterPro" id="IPR006130">
    <property type="entry name" value="Asp/Orn_carbamoylTrfase"/>
</dbReference>
<feature type="binding site" evidence="7">
    <location>
        <begin position="228"/>
        <end position="229"/>
    </location>
    <ligand>
        <name>L-ornithine</name>
        <dbReference type="ChEBI" id="CHEBI:46911"/>
    </ligand>
</feature>
<dbReference type="InterPro" id="IPR024904">
    <property type="entry name" value="OTCase_ArgI"/>
</dbReference>
<protein>
    <recommendedName>
        <fullName evidence="4 7">Ornithine carbamoyltransferase</fullName>
        <shortName evidence="7">OTCase</shortName>
        <ecNumber evidence="3 7">2.1.3.3</ecNumber>
    </recommendedName>
</protein>